<dbReference type="Gene3D" id="3.40.50.10810">
    <property type="entry name" value="Tandem AAA-ATPase domain"/>
    <property type="match status" value="1"/>
</dbReference>
<dbReference type="Pfam" id="PF00176">
    <property type="entry name" value="SNF2-rel_dom"/>
    <property type="match status" value="1"/>
</dbReference>
<dbReference type="CDD" id="cd18793">
    <property type="entry name" value="SF2_C_SNF"/>
    <property type="match status" value="1"/>
</dbReference>
<dbReference type="InterPro" id="IPR000330">
    <property type="entry name" value="SNF2_N"/>
</dbReference>
<proteinExistence type="predicted"/>
<dbReference type="Proteomes" id="UP000198619">
    <property type="component" value="Unassembled WGS sequence"/>
</dbReference>
<dbReference type="InterPro" id="IPR014001">
    <property type="entry name" value="Helicase_ATP-bd"/>
</dbReference>
<name>A0A1I0WT41_9CLOT</name>
<keyword evidence="2" id="KW-0479">Metal-binding</keyword>
<keyword evidence="6" id="KW-0067">ATP-binding</keyword>
<evidence type="ECO:0000313" key="7">
    <source>
        <dbReference type="Proteomes" id="UP000198619"/>
    </source>
</evidence>
<organism evidence="6 7">
    <name type="scientific">Clostridium frigidicarnis</name>
    <dbReference type="NCBI Taxonomy" id="84698"/>
    <lineage>
        <taxon>Bacteria</taxon>
        <taxon>Bacillati</taxon>
        <taxon>Bacillota</taxon>
        <taxon>Clostridia</taxon>
        <taxon>Eubacteriales</taxon>
        <taxon>Clostridiaceae</taxon>
        <taxon>Clostridium</taxon>
    </lineage>
</organism>
<keyword evidence="7" id="KW-1185">Reference proteome</keyword>
<evidence type="ECO:0000313" key="6">
    <source>
        <dbReference type="EMBL" id="SFA91932.1"/>
    </source>
</evidence>
<gene>
    <name evidence="6" type="ORF">SAMN04488528_100645</name>
</gene>
<sequence>MEFYKFYVTEQWLYLNLVKNILEDKIVTSKNYSKGTLYYSSGNVLGIKAFVNKEDETLDINSRVKSQNYNKVYDVNIIADLKEEIVTHTECTCEDYLKNSIAEYTYCCKHIVASTLHYIDFLQRKIDNGLKKDIKNKETGIPNNSKTKSEPENIDDGERLLNSLEENNRQELINIEIYLKYNKLNNFNNNCFEVEFKIGNKKMYILKNIHEFIQSKKDRVELRYGKDFTYYPNRHYFSKDDENLLDFLEEYEDISNMMDGYSRVPYAPKVIKSKMLLIVPTALRRFLQCVKHKNIKFNYHGTDYNTVINIKDIPIEFSVEENKEGLVLKTGETMPEALNSNGDVFFYNGEIYIPSYNQCNKYKPFYDILKKEEKIVFKDEKCKGVLGKILPTLDSISNKVEVSNNIEKNLIRDDLKVEFYFDRNNKEVYANVKLIYGDISFDYIKGTSKGKYLIRNLIKENEVENRLNEFKFYKYKEKFKFIGNDEDLYLFLNENLNKLTEIGQVYYSDRFKDQKIYKSKSIKATVNDSQGNYLDFSFSIGDLDEKEINNILKAFKDKRKFYKLKNNSFVDLEETETKDFLYLLDNLIYDNSLKGKNIKIHKSRAMYLNDSIECNKMHFIKGKSIVEDVCSKMKTIENINYNVPKDLNATLRDYQISGYKWLKTLSYCGFGGILADEMGLGKTIQTIAFLLSERDKKSLIVTPTSLVYNWKSEFEKFAPTMNIAILHGSKEERAEVMKSLEYYDIILTTYGTLINDFQWYENKKFDYCIIDEGQNIKNSSSLSSEAVKKVNADIKFALTGTPIENNLTELWSIFDYVMPGYLYGKSKFQDRFTGKDGDTDSLKRLIKPFILRRLKKEVMMELPEKIERKFFIEMTEEQKKVYKTFVNDIKVKMENNNFSKDKITIFSYLTKLRQLCLDPSVLIEGYNGESAKINVATDIIKDGINNDHKILLFSQFTSVLESIKERLNKEGVDYYYLDGSTKASYRLDMVNEFNSDNGKKLFLISLKAGGTGLNLTGADIVIHFDPWWNPAIEDQATDRAHRIGQKNMVDVIKLIAKGTIEEKILLLQNRKKEMIKEVIDGDFKNESFLSSLNENEINELFS</sequence>
<dbReference type="GO" id="GO:0008270">
    <property type="term" value="F:zinc ion binding"/>
    <property type="evidence" value="ECO:0007669"/>
    <property type="project" value="UniProtKB-KW"/>
</dbReference>
<evidence type="ECO:0000256" key="2">
    <source>
        <dbReference type="PROSITE-ProRule" id="PRU00325"/>
    </source>
</evidence>
<dbReference type="CDD" id="cd18012">
    <property type="entry name" value="DEXQc_arch_SWI2_SNF2"/>
    <property type="match status" value="1"/>
</dbReference>
<dbReference type="SUPFAM" id="SSF52540">
    <property type="entry name" value="P-loop containing nucleoside triphosphate hydrolases"/>
    <property type="match status" value="2"/>
</dbReference>
<evidence type="ECO:0000259" key="4">
    <source>
        <dbReference type="PROSITE" id="PS51192"/>
    </source>
</evidence>
<dbReference type="STRING" id="84698.SAMN04488528_100645"/>
<dbReference type="InterPro" id="IPR007527">
    <property type="entry name" value="Znf_SWIM"/>
</dbReference>
<dbReference type="InterPro" id="IPR049730">
    <property type="entry name" value="SNF2/RAD54-like_C"/>
</dbReference>
<dbReference type="InterPro" id="IPR038718">
    <property type="entry name" value="SNF2-like_sf"/>
</dbReference>
<dbReference type="GO" id="GO:0005524">
    <property type="term" value="F:ATP binding"/>
    <property type="evidence" value="ECO:0007669"/>
    <property type="project" value="InterPro"/>
</dbReference>
<dbReference type="RefSeq" id="WP_090039429.1">
    <property type="nucleotide sequence ID" value="NZ_FOKI01000006.1"/>
</dbReference>
<dbReference type="Pfam" id="PF08455">
    <property type="entry name" value="SNF2_assoc"/>
    <property type="match status" value="1"/>
</dbReference>
<dbReference type="InterPro" id="IPR001650">
    <property type="entry name" value="Helicase_C-like"/>
</dbReference>
<dbReference type="SMART" id="SM00487">
    <property type="entry name" value="DEXDc"/>
    <property type="match status" value="1"/>
</dbReference>
<accession>A0A1I0WT41</accession>
<dbReference type="InterPro" id="IPR027417">
    <property type="entry name" value="P-loop_NTPase"/>
</dbReference>
<evidence type="ECO:0000259" key="3">
    <source>
        <dbReference type="PROSITE" id="PS50966"/>
    </source>
</evidence>
<feature type="domain" description="Helicase C-terminal" evidence="5">
    <location>
        <begin position="938"/>
        <end position="1096"/>
    </location>
</feature>
<dbReference type="PROSITE" id="PS50966">
    <property type="entry name" value="ZF_SWIM"/>
    <property type="match status" value="1"/>
</dbReference>
<dbReference type="OrthoDB" id="9760715at2"/>
<feature type="domain" description="Helicase ATP-binding" evidence="4">
    <location>
        <begin position="663"/>
        <end position="820"/>
    </location>
</feature>
<dbReference type="PROSITE" id="PS51192">
    <property type="entry name" value="HELICASE_ATP_BIND_1"/>
    <property type="match status" value="1"/>
</dbReference>
<dbReference type="Pfam" id="PF00271">
    <property type="entry name" value="Helicase_C"/>
    <property type="match status" value="1"/>
</dbReference>
<keyword evidence="2" id="KW-0862">Zinc</keyword>
<dbReference type="PROSITE" id="PS51194">
    <property type="entry name" value="HELICASE_CTER"/>
    <property type="match status" value="1"/>
</dbReference>
<evidence type="ECO:0000259" key="5">
    <source>
        <dbReference type="PROSITE" id="PS51194"/>
    </source>
</evidence>
<keyword evidence="1" id="KW-0378">Hydrolase</keyword>
<dbReference type="PANTHER" id="PTHR10799">
    <property type="entry name" value="SNF2/RAD54 HELICASE FAMILY"/>
    <property type="match status" value="1"/>
</dbReference>
<dbReference type="AlphaFoldDB" id="A0A1I0WT41"/>
<keyword evidence="6" id="KW-0347">Helicase</keyword>
<dbReference type="FunFam" id="3.40.50.300:FF:000533">
    <property type="entry name" value="Helicase, Snf2 family"/>
    <property type="match status" value="1"/>
</dbReference>
<evidence type="ECO:0000256" key="1">
    <source>
        <dbReference type="ARBA" id="ARBA00022801"/>
    </source>
</evidence>
<protein>
    <submittedName>
        <fullName evidence="6">Superfamily II DNA or RNA helicase, SNF2 family</fullName>
    </submittedName>
</protein>
<keyword evidence="2" id="KW-0863">Zinc-finger</keyword>
<dbReference type="EMBL" id="FOKI01000006">
    <property type="protein sequence ID" value="SFA91932.1"/>
    <property type="molecule type" value="Genomic_DNA"/>
</dbReference>
<feature type="domain" description="SWIM-type" evidence="3">
    <location>
        <begin position="73"/>
        <end position="119"/>
    </location>
</feature>
<dbReference type="InterPro" id="IPR013663">
    <property type="entry name" value="Helicase_SWF/SNF/SWI_bac"/>
</dbReference>
<dbReference type="Gene3D" id="3.40.50.300">
    <property type="entry name" value="P-loop containing nucleotide triphosphate hydrolases"/>
    <property type="match status" value="1"/>
</dbReference>
<dbReference type="FunFam" id="3.40.50.10810:FF:000054">
    <property type="entry name" value="Helicase, Snf2 family"/>
    <property type="match status" value="1"/>
</dbReference>
<reference evidence="6 7" key="1">
    <citation type="submission" date="2016-10" db="EMBL/GenBank/DDBJ databases">
        <authorList>
            <person name="de Groot N.N."/>
        </authorList>
    </citation>
    <scope>NUCLEOTIDE SEQUENCE [LARGE SCALE GENOMIC DNA]</scope>
    <source>
        <strain evidence="6 7">DSM 12271</strain>
    </source>
</reference>
<dbReference type="SMART" id="SM00490">
    <property type="entry name" value="HELICc"/>
    <property type="match status" value="1"/>
</dbReference>
<dbReference type="GO" id="GO:0004386">
    <property type="term" value="F:helicase activity"/>
    <property type="evidence" value="ECO:0007669"/>
    <property type="project" value="UniProtKB-KW"/>
</dbReference>
<keyword evidence="6" id="KW-0547">Nucleotide-binding</keyword>
<dbReference type="GO" id="GO:0016787">
    <property type="term" value="F:hydrolase activity"/>
    <property type="evidence" value="ECO:0007669"/>
    <property type="project" value="UniProtKB-KW"/>
</dbReference>